<keyword evidence="5" id="KW-1185">Reference proteome</keyword>
<evidence type="ECO:0008006" key="6">
    <source>
        <dbReference type="Google" id="ProtNLM"/>
    </source>
</evidence>
<protein>
    <recommendedName>
        <fullName evidence="6">Alcohol dehydrogenase transcription factor myb/sant-like protein</fullName>
    </recommendedName>
</protein>
<dbReference type="GO" id="GO:0003677">
    <property type="term" value="F:DNA binding"/>
    <property type="evidence" value="ECO:0007669"/>
    <property type="project" value="InterPro"/>
</dbReference>
<keyword evidence="1" id="KW-0539">Nucleus</keyword>
<dbReference type="InterPro" id="IPR004210">
    <property type="entry name" value="BESS_motif"/>
</dbReference>
<comment type="caution">
    <text evidence="4">The sequence shown here is derived from an EMBL/GenBank/DDBJ whole genome shotgun (WGS) entry which is preliminary data.</text>
</comment>
<comment type="subcellular location">
    <subcellularLocation>
        <location evidence="1">Nucleus</location>
    </subcellularLocation>
</comment>
<dbReference type="Pfam" id="PF10545">
    <property type="entry name" value="MADF_DNA_bdg"/>
    <property type="match status" value="1"/>
</dbReference>
<dbReference type="GO" id="GO:0005667">
    <property type="term" value="C:transcription regulator complex"/>
    <property type="evidence" value="ECO:0007669"/>
    <property type="project" value="TreeGrafter"/>
</dbReference>
<dbReference type="InterPro" id="IPR039353">
    <property type="entry name" value="TF_Adf1"/>
</dbReference>
<evidence type="ECO:0000259" key="3">
    <source>
        <dbReference type="PROSITE" id="PS51031"/>
    </source>
</evidence>
<dbReference type="AlphaFoldDB" id="A0AAQ4E8M6"/>
<dbReference type="PROSITE" id="PS51029">
    <property type="entry name" value="MADF"/>
    <property type="match status" value="1"/>
</dbReference>
<accession>A0AAQ4E8M6</accession>
<dbReference type="PANTHER" id="PTHR12243">
    <property type="entry name" value="MADF DOMAIN TRANSCRIPTION FACTOR"/>
    <property type="match status" value="1"/>
</dbReference>
<name>A0AAQ4E8M6_AMBAM</name>
<evidence type="ECO:0000313" key="5">
    <source>
        <dbReference type="Proteomes" id="UP001321473"/>
    </source>
</evidence>
<dbReference type="PANTHER" id="PTHR12243:SF67">
    <property type="entry name" value="COREPRESSOR OF PANGOLIN, ISOFORM A-RELATED"/>
    <property type="match status" value="1"/>
</dbReference>
<reference evidence="4 5" key="1">
    <citation type="journal article" date="2023" name="Arcadia Sci">
        <title>De novo assembly of a long-read Amblyomma americanum tick genome.</title>
        <authorList>
            <person name="Chou S."/>
            <person name="Poskanzer K.E."/>
            <person name="Rollins M."/>
            <person name="Thuy-Boun P.S."/>
        </authorList>
    </citation>
    <scope>NUCLEOTIDE SEQUENCE [LARGE SCALE GENOMIC DNA]</scope>
    <source>
        <strain evidence="4">F_SG_1</strain>
        <tissue evidence="4">Salivary glands</tissue>
    </source>
</reference>
<organism evidence="4 5">
    <name type="scientific">Amblyomma americanum</name>
    <name type="common">Lone star tick</name>
    <dbReference type="NCBI Taxonomy" id="6943"/>
    <lineage>
        <taxon>Eukaryota</taxon>
        <taxon>Metazoa</taxon>
        <taxon>Ecdysozoa</taxon>
        <taxon>Arthropoda</taxon>
        <taxon>Chelicerata</taxon>
        <taxon>Arachnida</taxon>
        <taxon>Acari</taxon>
        <taxon>Parasitiformes</taxon>
        <taxon>Ixodida</taxon>
        <taxon>Ixodoidea</taxon>
        <taxon>Ixodidae</taxon>
        <taxon>Amblyomminae</taxon>
        <taxon>Amblyomma</taxon>
    </lineage>
</organism>
<dbReference type="SMART" id="SM00595">
    <property type="entry name" value="MADF"/>
    <property type="match status" value="1"/>
</dbReference>
<dbReference type="EMBL" id="JARKHS020020285">
    <property type="protein sequence ID" value="KAK8771008.1"/>
    <property type="molecule type" value="Genomic_DNA"/>
</dbReference>
<feature type="domain" description="MADF" evidence="2">
    <location>
        <begin position="10"/>
        <end position="112"/>
    </location>
</feature>
<dbReference type="GO" id="GO:0005634">
    <property type="term" value="C:nucleus"/>
    <property type="evidence" value="ECO:0007669"/>
    <property type="project" value="UniProtKB-SubCell"/>
</dbReference>
<dbReference type="PROSITE" id="PS51031">
    <property type="entry name" value="BESS"/>
    <property type="match status" value="1"/>
</dbReference>
<dbReference type="Proteomes" id="UP001321473">
    <property type="component" value="Unassembled WGS sequence"/>
</dbReference>
<dbReference type="GO" id="GO:0006357">
    <property type="term" value="P:regulation of transcription by RNA polymerase II"/>
    <property type="evidence" value="ECO:0007669"/>
    <property type="project" value="TreeGrafter"/>
</dbReference>
<evidence type="ECO:0000256" key="1">
    <source>
        <dbReference type="PROSITE-ProRule" id="PRU00371"/>
    </source>
</evidence>
<evidence type="ECO:0000313" key="4">
    <source>
        <dbReference type="EMBL" id="KAK8771008.1"/>
    </source>
</evidence>
<feature type="non-terminal residue" evidence="4">
    <location>
        <position position="249"/>
    </location>
</feature>
<dbReference type="InterPro" id="IPR006578">
    <property type="entry name" value="MADF-dom"/>
</dbReference>
<feature type="domain" description="BESS" evidence="3">
    <location>
        <begin position="218"/>
        <end position="249"/>
    </location>
</feature>
<gene>
    <name evidence="4" type="ORF">V5799_025748</name>
</gene>
<proteinExistence type="predicted"/>
<sequence>MALSLIDNETLIRNVECRPVLWQVKHKDLKNRLKKNILWAEVAAGVLPKVPNAEDFMQKRWKSLRDNVRRILVANKKCQKSGAGAEDAEESVNGDGSWAYYDQMMFLQDSVEGRITSGNMTAQVLLQNIVTGYCDMERVSIPPSEDSQGQAGAFTTEQRISMDMAVAPDNQSLLDELLSLTPSPPPSEARPLQKKRKHEPFHKELEQVSAQIRNNTTQDVDQHFTMSLMHHMRRFKPERRIEMQLRVLQ</sequence>
<evidence type="ECO:0000259" key="2">
    <source>
        <dbReference type="PROSITE" id="PS51029"/>
    </source>
</evidence>